<dbReference type="InterPro" id="IPR003439">
    <property type="entry name" value="ABC_transporter-like_ATP-bd"/>
</dbReference>
<dbReference type="RefSeq" id="WP_057886307.1">
    <property type="nucleotide sequence ID" value="NZ_CP018180.1"/>
</dbReference>
<dbReference type="GO" id="GO:0016887">
    <property type="term" value="F:ATP hydrolysis activity"/>
    <property type="evidence" value="ECO:0007669"/>
    <property type="project" value="InterPro"/>
</dbReference>
<dbReference type="InterPro" id="IPR003593">
    <property type="entry name" value="AAA+_ATPase"/>
</dbReference>
<evidence type="ECO:0000256" key="2">
    <source>
        <dbReference type="ARBA" id="ARBA00022692"/>
    </source>
</evidence>
<dbReference type="InterPro" id="IPR039421">
    <property type="entry name" value="Type_1_exporter"/>
</dbReference>
<proteinExistence type="predicted"/>
<dbReference type="InterPro" id="IPR027417">
    <property type="entry name" value="P-loop_NTPase"/>
</dbReference>
<feature type="domain" description="ABC transporter" evidence="8">
    <location>
        <begin position="328"/>
        <end position="557"/>
    </location>
</feature>
<keyword evidence="2 7" id="KW-0812">Transmembrane</keyword>
<dbReference type="GO" id="GO:0034040">
    <property type="term" value="F:ATPase-coupled lipid transmembrane transporter activity"/>
    <property type="evidence" value="ECO:0007669"/>
    <property type="project" value="TreeGrafter"/>
</dbReference>
<evidence type="ECO:0000259" key="9">
    <source>
        <dbReference type="PROSITE" id="PS50929"/>
    </source>
</evidence>
<keyword evidence="3" id="KW-0547">Nucleotide-binding</keyword>
<dbReference type="SMART" id="SM00382">
    <property type="entry name" value="AAA"/>
    <property type="match status" value="1"/>
</dbReference>
<evidence type="ECO:0000313" key="11">
    <source>
        <dbReference type="Proteomes" id="UP000324497"/>
    </source>
</evidence>
<feature type="transmembrane region" description="Helical" evidence="7">
    <location>
        <begin position="230"/>
        <end position="252"/>
    </location>
</feature>
<feature type="transmembrane region" description="Helical" evidence="7">
    <location>
        <begin position="12"/>
        <end position="36"/>
    </location>
</feature>
<dbReference type="GO" id="GO:0005524">
    <property type="term" value="F:ATP binding"/>
    <property type="evidence" value="ECO:0007669"/>
    <property type="project" value="UniProtKB-KW"/>
</dbReference>
<feature type="transmembrane region" description="Helical" evidence="7">
    <location>
        <begin position="48"/>
        <end position="68"/>
    </location>
</feature>
<dbReference type="SUPFAM" id="SSF90123">
    <property type="entry name" value="ABC transporter transmembrane region"/>
    <property type="match status" value="1"/>
</dbReference>
<dbReference type="Proteomes" id="UP000324497">
    <property type="component" value="Chromosome"/>
</dbReference>
<dbReference type="SUPFAM" id="SSF52540">
    <property type="entry name" value="P-loop containing nucleoside triphosphate hydrolases"/>
    <property type="match status" value="1"/>
</dbReference>
<evidence type="ECO:0000256" key="5">
    <source>
        <dbReference type="ARBA" id="ARBA00022989"/>
    </source>
</evidence>
<evidence type="ECO:0000259" key="8">
    <source>
        <dbReference type="PROSITE" id="PS50893"/>
    </source>
</evidence>
<dbReference type="InterPro" id="IPR017871">
    <property type="entry name" value="ABC_transporter-like_CS"/>
</dbReference>
<dbReference type="Gene3D" id="1.20.1560.10">
    <property type="entry name" value="ABC transporter type 1, transmembrane domain"/>
    <property type="match status" value="1"/>
</dbReference>
<dbReference type="PROSITE" id="PS50929">
    <property type="entry name" value="ABC_TM1F"/>
    <property type="match status" value="1"/>
</dbReference>
<dbReference type="AlphaFoldDB" id="A0A3S6QZN1"/>
<gene>
    <name evidence="10" type="ORF">BSQ50_03175</name>
</gene>
<evidence type="ECO:0000256" key="4">
    <source>
        <dbReference type="ARBA" id="ARBA00022840"/>
    </source>
</evidence>
<dbReference type="PANTHER" id="PTHR24221">
    <property type="entry name" value="ATP-BINDING CASSETTE SUB-FAMILY B"/>
    <property type="match status" value="1"/>
</dbReference>
<feature type="domain" description="ABC transmembrane type-1" evidence="9">
    <location>
        <begin position="15"/>
        <end position="293"/>
    </location>
</feature>
<dbReference type="GO" id="GO:0140359">
    <property type="term" value="F:ABC-type transporter activity"/>
    <property type="evidence" value="ECO:0007669"/>
    <property type="project" value="InterPro"/>
</dbReference>
<dbReference type="PROSITE" id="PS50893">
    <property type="entry name" value="ABC_TRANSPORTER_2"/>
    <property type="match status" value="1"/>
</dbReference>
<keyword evidence="6 7" id="KW-0472">Membrane</keyword>
<dbReference type="PROSITE" id="PS00211">
    <property type="entry name" value="ABC_TRANSPORTER_1"/>
    <property type="match status" value="1"/>
</dbReference>
<keyword evidence="11" id="KW-1185">Reference proteome</keyword>
<dbReference type="KEGG" id="lng:BSQ50_03175"/>
<dbReference type="GeneID" id="78522079"/>
<accession>A0A3S6QZN1</accession>
<name>A0A3S6QZN1_9LACO</name>
<sequence>MLRFLISDKKEFFRMLLVRLVTQTMYVCWAFVFQLIINVAQGKQHFDLFLLGSGILVFMIIMDNIGGLDNYFGLMLKLHTAQRLRAALMEQAYHLTSKSYSLSVGELVAKVTKQTDNVVENYYGQLLLLVSYSFQISLAMIATISLNPVITLVIVLLSLPALVFPFLLKKKLTTSSSAVVKQIDRYTSRVTDLLSGLPILKFALAGRAAIKQHQLSNQKLLAKQQVNARWSSFSLGVSMLLSDLTYISTWILGAIMVQQGRMNLGQMVVFSTLSGYLSYPLLEITRIIPLIISGHQAAVKLVEFLQADASIGTVPLLLTDQFLPNKVFKLQSASYEVKQQSILKKINLELKLNKKYLLVGASGSGKTTLTKLLLGEIAPCSGSVDLNRQPVNKLARKDIYQQIGLLLQRGHVFSGTVRENLNLFEDRFSNSELEQAMGHAGLAEWLQQHSLETMVSDQSSLLSGGERQRLALARLFLRNYQFYIFDELTTGLDPRIAASLLHDLFSMKMGFLLITHSFNLEAFQKADQIIVLQHGRISAQGNYQDEKIKLELAKLNF</sequence>
<dbReference type="EMBL" id="CP018180">
    <property type="protein sequence ID" value="AUJ31647.1"/>
    <property type="molecule type" value="Genomic_DNA"/>
</dbReference>
<keyword evidence="4" id="KW-0067">ATP-binding</keyword>
<evidence type="ECO:0000256" key="3">
    <source>
        <dbReference type="ARBA" id="ARBA00022741"/>
    </source>
</evidence>
<dbReference type="Pfam" id="PF00664">
    <property type="entry name" value="ABC_membrane"/>
    <property type="match status" value="1"/>
</dbReference>
<evidence type="ECO:0008006" key="12">
    <source>
        <dbReference type="Google" id="ProtNLM"/>
    </source>
</evidence>
<comment type="subcellular location">
    <subcellularLocation>
        <location evidence="1">Cell membrane</location>
        <topology evidence="1">Multi-pass membrane protein</topology>
    </subcellularLocation>
</comment>
<evidence type="ECO:0000256" key="6">
    <source>
        <dbReference type="ARBA" id="ARBA00023136"/>
    </source>
</evidence>
<reference evidence="10 11" key="1">
    <citation type="submission" date="2016-11" db="EMBL/GenBank/DDBJ databases">
        <title>Interaction between Lactobacillus species and yeast in water kefir.</title>
        <authorList>
            <person name="Behr J."/>
            <person name="Xu D."/>
            <person name="Vogel R.F."/>
        </authorList>
    </citation>
    <scope>NUCLEOTIDE SEQUENCE [LARGE SCALE GENOMIC DNA]</scope>
    <source>
        <strain evidence="10 11">TMW 1.1827</strain>
    </source>
</reference>
<evidence type="ECO:0000256" key="7">
    <source>
        <dbReference type="SAM" id="Phobius"/>
    </source>
</evidence>
<dbReference type="PANTHER" id="PTHR24221:SF654">
    <property type="entry name" value="ATP-BINDING CASSETTE SUB-FAMILY B MEMBER 6"/>
    <property type="match status" value="1"/>
</dbReference>
<protein>
    <recommendedName>
        <fullName evidence="12">ABC transporter ATP-binding protein</fullName>
    </recommendedName>
</protein>
<feature type="transmembrane region" description="Helical" evidence="7">
    <location>
        <begin position="149"/>
        <end position="168"/>
    </location>
</feature>
<evidence type="ECO:0000313" key="10">
    <source>
        <dbReference type="EMBL" id="AUJ31647.1"/>
    </source>
</evidence>
<dbReference type="InterPro" id="IPR036640">
    <property type="entry name" value="ABC1_TM_sf"/>
</dbReference>
<keyword evidence="5 7" id="KW-1133">Transmembrane helix</keyword>
<dbReference type="Pfam" id="PF00005">
    <property type="entry name" value="ABC_tran"/>
    <property type="match status" value="1"/>
</dbReference>
<evidence type="ECO:0000256" key="1">
    <source>
        <dbReference type="ARBA" id="ARBA00004651"/>
    </source>
</evidence>
<feature type="transmembrane region" description="Helical" evidence="7">
    <location>
        <begin position="122"/>
        <end position="143"/>
    </location>
</feature>
<dbReference type="CDD" id="cd03228">
    <property type="entry name" value="ABCC_MRP_Like"/>
    <property type="match status" value="1"/>
</dbReference>
<dbReference type="Gene3D" id="3.40.50.300">
    <property type="entry name" value="P-loop containing nucleotide triphosphate hydrolases"/>
    <property type="match status" value="1"/>
</dbReference>
<dbReference type="GO" id="GO:0005886">
    <property type="term" value="C:plasma membrane"/>
    <property type="evidence" value="ECO:0007669"/>
    <property type="project" value="UniProtKB-SubCell"/>
</dbReference>
<dbReference type="InterPro" id="IPR011527">
    <property type="entry name" value="ABC1_TM_dom"/>
</dbReference>
<organism evidence="10 11">
    <name type="scientific">Liquorilactobacillus nagelii</name>
    <dbReference type="NCBI Taxonomy" id="82688"/>
    <lineage>
        <taxon>Bacteria</taxon>
        <taxon>Bacillati</taxon>
        <taxon>Bacillota</taxon>
        <taxon>Bacilli</taxon>
        <taxon>Lactobacillales</taxon>
        <taxon>Lactobacillaceae</taxon>
        <taxon>Liquorilactobacillus</taxon>
    </lineage>
</organism>